<dbReference type="Pfam" id="PF00593">
    <property type="entry name" value="TonB_dep_Rec_b-barrel"/>
    <property type="match status" value="1"/>
</dbReference>
<feature type="domain" description="TonB-dependent receptor-like beta-barrel" evidence="17">
    <location>
        <begin position="248"/>
        <end position="697"/>
    </location>
</feature>
<dbReference type="SUPFAM" id="SSF56935">
    <property type="entry name" value="Porins"/>
    <property type="match status" value="1"/>
</dbReference>
<accession>A0A2J7TLC6</accession>
<dbReference type="GO" id="GO:0015344">
    <property type="term" value="F:siderophore uptake transmembrane transporter activity"/>
    <property type="evidence" value="ECO:0007669"/>
    <property type="project" value="TreeGrafter"/>
</dbReference>
<feature type="domain" description="TonB-dependent receptor plug" evidence="18">
    <location>
        <begin position="77"/>
        <end position="172"/>
    </location>
</feature>
<dbReference type="GO" id="GO:0015891">
    <property type="term" value="P:siderophore transport"/>
    <property type="evidence" value="ECO:0007669"/>
    <property type="project" value="InterPro"/>
</dbReference>
<evidence type="ECO:0000256" key="10">
    <source>
        <dbReference type="ARBA" id="ARBA00023077"/>
    </source>
</evidence>
<dbReference type="InterPro" id="IPR037066">
    <property type="entry name" value="Plug_dom_sf"/>
</dbReference>
<evidence type="ECO:0000256" key="13">
    <source>
        <dbReference type="ARBA" id="ARBA00023237"/>
    </source>
</evidence>
<keyword evidence="6 14" id="KW-0812">Transmembrane</keyword>
<dbReference type="InterPro" id="IPR036942">
    <property type="entry name" value="Beta-barrel_TonB_sf"/>
</dbReference>
<comment type="similarity">
    <text evidence="2 14 15">Belongs to the TonB-dependent receptor family.</text>
</comment>
<reference evidence="19 20" key="1">
    <citation type="submission" date="2017-10" db="EMBL/GenBank/DDBJ databases">
        <title>Genome announcement of Methylocella silvestris TVC from permafrost.</title>
        <authorList>
            <person name="Wang J."/>
            <person name="Geng K."/>
            <person name="Ul-Haque F."/>
            <person name="Crombie A.T."/>
            <person name="Street L.E."/>
            <person name="Wookey P.A."/>
            <person name="Murrell J.C."/>
            <person name="Pratscher J."/>
        </authorList>
    </citation>
    <scope>NUCLEOTIDE SEQUENCE [LARGE SCALE GENOMIC DNA]</scope>
    <source>
        <strain evidence="19 20">TVC</strain>
    </source>
</reference>
<dbReference type="Gene3D" id="2.170.130.10">
    <property type="entry name" value="TonB-dependent receptor, plug domain"/>
    <property type="match status" value="1"/>
</dbReference>
<evidence type="ECO:0000256" key="15">
    <source>
        <dbReference type="RuleBase" id="RU003357"/>
    </source>
</evidence>
<evidence type="ECO:0000313" key="20">
    <source>
        <dbReference type="Proteomes" id="UP000236286"/>
    </source>
</evidence>
<name>A0A2J7TLC6_METSI</name>
<evidence type="ECO:0000256" key="16">
    <source>
        <dbReference type="SAM" id="SignalP"/>
    </source>
</evidence>
<comment type="caution">
    <text evidence="19">The sequence shown here is derived from an EMBL/GenBank/DDBJ whole genome shotgun (WGS) entry which is preliminary data.</text>
</comment>
<dbReference type="PROSITE" id="PS52016">
    <property type="entry name" value="TONB_DEPENDENT_REC_3"/>
    <property type="match status" value="1"/>
</dbReference>
<keyword evidence="7 16" id="KW-0732">Signal</keyword>
<evidence type="ECO:0000256" key="6">
    <source>
        <dbReference type="ARBA" id="ARBA00022692"/>
    </source>
</evidence>
<dbReference type="InterPro" id="IPR000531">
    <property type="entry name" value="Beta-barrel_TonB"/>
</dbReference>
<comment type="subcellular location">
    <subcellularLocation>
        <location evidence="1 14">Cell outer membrane</location>
        <topology evidence="1 14">Multi-pass membrane protein</topology>
    </subcellularLocation>
</comment>
<keyword evidence="5" id="KW-0410">Iron transport</keyword>
<evidence type="ECO:0000256" key="9">
    <source>
        <dbReference type="ARBA" id="ARBA00023065"/>
    </source>
</evidence>
<keyword evidence="13 14" id="KW-0998">Cell outer membrane</keyword>
<dbReference type="AlphaFoldDB" id="A0A2J7TLC6"/>
<dbReference type="InterPro" id="IPR012910">
    <property type="entry name" value="Plug_dom"/>
</dbReference>
<dbReference type="PANTHER" id="PTHR32552:SF68">
    <property type="entry name" value="FERRICHROME OUTER MEMBRANE TRANSPORTER_PHAGE RECEPTOR"/>
    <property type="match status" value="1"/>
</dbReference>
<evidence type="ECO:0000256" key="2">
    <source>
        <dbReference type="ARBA" id="ARBA00009810"/>
    </source>
</evidence>
<keyword evidence="3 14" id="KW-0813">Transport</keyword>
<evidence type="ECO:0000259" key="18">
    <source>
        <dbReference type="Pfam" id="PF07715"/>
    </source>
</evidence>
<dbReference type="Gene3D" id="2.40.170.20">
    <property type="entry name" value="TonB-dependent receptor, beta-barrel domain"/>
    <property type="match status" value="1"/>
</dbReference>
<dbReference type="EMBL" id="PDZR01000001">
    <property type="protein sequence ID" value="PNG27576.1"/>
    <property type="molecule type" value="Genomic_DNA"/>
</dbReference>
<evidence type="ECO:0000313" key="19">
    <source>
        <dbReference type="EMBL" id="PNG27576.1"/>
    </source>
</evidence>
<keyword evidence="9" id="KW-0406">Ion transport</keyword>
<evidence type="ECO:0000256" key="14">
    <source>
        <dbReference type="PROSITE-ProRule" id="PRU01360"/>
    </source>
</evidence>
<feature type="chain" id="PRO_5014362589" evidence="16">
    <location>
        <begin position="25"/>
        <end position="730"/>
    </location>
</feature>
<feature type="signal peptide" evidence="16">
    <location>
        <begin position="1"/>
        <end position="24"/>
    </location>
</feature>
<sequence length="730" mass="78529">MSHALRMLCAASATFASIPSASYAQSDTLPTVIVQPAETGADSQNVAGPPVEQTTAGPVQGYRALTAESATRTNTPINEIPQSIQVIPRSLIDDQDSLSVTEALRNVSGVVGTNVLQTPAFNSTYIRGFPADHWVDGLTTFYNGGDRDSLVNVERIEVLKGPNAILYGGGAGAPLGGVVNLVSKLPTDKAFAEMGMSFGSFTFLQPYFDINTPITQDGTVLFRITGEYTSANSFIDVIETNRYSFNPTLTFTNKSDTTLTLQGRVTSWEQQEYQGLPATGTVTGPFRLNPDLFAGPSDIPKSYSRVQSVTANFDHSFNEVWSTNVQARVSNTEFKELAQNFTSGFDFAGNSPALPVAYWNIMNMALYQQQKEVTLAASSLLKFNVGPTENKLLLGADYSRVTDTGYMYGDLNDIFTLGYVNLLNPAFPSFVEPGPGVNNANLIAGGDNTYLTAGGYAQLQTTAWERIHLLGGLRVANLQIENGSTTSRTLQNADASAILPRAGAVIDIVGGFSVFASYSQGLKGNPFTIYVGAPTPERSEQVEAGAKFDLGYGFTGSAAVFDINRTGVPVFTGVAYEGIGKQRSRGVETDLLWQPDSHWKVLANYSYINAILLNDIPGTAPAGSTLNIVPPHSGRLWVNYSFDGPLQGWSLGAGVYAASGAYVDLANLYRTNAYFTVDATLSYQKDNFAASVTVKNLTGEQYYVPYNYYGGRVATGDARGVYGKVSWKFK</sequence>
<evidence type="ECO:0000256" key="3">
    <source>
        <dbReference type="ARBA" id="ARBA00022448"/>
    </source>
</evidence>
<evidence type="ECO:0000256" key="11">
    <source>
        <dbReference type="ARBA" id="ARBA00023136"/>
    </source>
</evidence>
<evidence type="ECO:0000256" key="5">
    <source>
        <dbReference type="ARBA" id="ARBA00022496"/>
    </source>
</evidence>
<proteinExistence type="inferred from homology"/>
<gene>
    <name evidence="19" type="ORF">CR492_01250</name>
</gene>
<evidence type="ECO:0000256" key="8">
    <source>
        <dbReference type="ARBA" id="ARBA00023004"/>
    </source>
</evidence>
<dbReference type="GO" id="GO:0009279">
    <property type="term" value="C:cell outer membrane"/>
    <property type="evidence" value="ECO:0007669"/>
    <property type="project" value="UniProtKB-SubCell"/>
</dbReference>
<dbReference type="InterPro" id="IPR010105">
    <property type="entry name" value="TonB_sidphr_rcpt"/>
</dbReference>
<dbReference type="OrthoDB" id="9760333at2"/>
<evidence type="ECO:0000256" key="12">
    <source>
        <dbReference type="ARBA" id="ARBA00023170"/>
    </source>
</evidence>
<evidence type="ECO:0000256" key="7">
    <source>
        <dbReference type="ARBA" id="ARBA00022729"/>
    </source>
</evidence>
<protein>
    <submittedName>
        <fullName evidence="19">TonB-dependent siderophore receptor</fullName>
    </submittedName>
</protein>
<evidence type="ECO:0000259" key="17">
    <source>
        <dbReference type="Pfam" id="PF00593"/>
    </source>
</evidence>
<dbReference type="Pfam" id="PF07715">
    <property type="entry name" value="Plug"/>
    <property type="match status" value="1"/>
</dbReference>
<dbReference type="NCBIfam" id="TIGR01783">
    <property type="entry name" value="TonB-siderophor"/>
    <property type="match status" value="1"/>
</dbReference>
<evidence type="ECO:0000256" key="4">
    <source>
        <dbReference type="ARBA" id="ARBA00022452"/>
    </source>
</evidence>
<evidence type="ECO:0000256" key="1">
    <source>
        <dbReference type="ARBA" id="ARBA00004571"/>
    </source>
</evidence>
<keyword evidence="11 14" id="KW-0472">Membrane</keyword>
<dbReference type="InterPro" id="IPR039426">
    <property type="entry name" value="TonB-dep_rcpt-like"/>
</dbReference>
<keyword evidence="4 14" id="KW-1134">Transmembrane beta strand</keyword>
<dbReference type="PANTHER" id="PTHR32552">
    <property type="entry name" value="FERRICHROME IRON RECEPTOR-RELATED"/>
    <property type="match status" value="1"/>
</dbReference>
<dbReference type="CDD" id="cd01347">
    <property type="entry name" value="ligand_gated_channel"/>
    <property type="match status" value="1"/>
</dbReference>
<organism evidence="19 20">
    <name type="scientific">Methylocella silvestris</name>
    <dbReference type="NCBI Taxonomy" id="199596"/>
    <lineage>
        <taxon>Bacteria</taxon>
        <taxon>Pseudomonadati</taxon>
        <taxon>Pseudomonadota</taxon>
        <taxon>Alphaproteobacteria</taxon>
        <taxon>Hyphomicrobiales</taxon>
        <taxon>Beijerinckiaceae</taxon>
        <taxon>Methylocella</taxon>
    </lineage>
</organism>
<dbReference type="GO" id="GO:0038023">
    <property type="term" value="F:signaling receptor activity"/>
    <property type="evidence" value="ECO:0007669"/>
    <property type="project" value="InterPro"/>
</dbReference>
<keyword evidence="8" id="KW-0408">Iron</keyword>
<keyword evidence="12 19" id="KW-0675">Receptor</keyword>
<keyword evidence="10 15" id="KW-0798">TonB box</keyword>
<dbReference type="RefSeq" id="WP_102841885.1">
    <property type="nucleotide sequence ID" value="NZ_PDZR01000001.1"/>
</dbReference>
<dbReference type="Proteomes" id="UP000236286">
    <property type="component" value="Unassembled WGS sequence"/>
</dbReference>